<evidence type="ECO:0000313" key="1">
    <source>
        <dbReference type="EMBL" id="KIJ93737.1"/>
    </source>
</evidence>
<reference evidence="2" key="2">
    <citation type="submission" date="2015-01" db="EMBL/GenBank/DDBJ databases">
        <title>Evolutionary Origins and Diversification of the Mycorrhizal Mutualists.</title>
        <authorList>
            <consortium name="DOE Joint Genome Institute"/>
            <consortium name="Mycorrhizal Genomics Consortium"/>
            <person name="Kohler A."/>
            <person name="Kuo A."/>
            <person name="Nagy L.G."/>
            <person name="Floudas D."/>
            <person name="Copeland A."/>
            <person name="Barry K.W."/>
            <person name="Cichocki N."/>
            <person name="Veneault-Fourrey C."/>
            <person name="LaButti K."/>
            <person name="Lindquist E.A."/>
            <person name="Lipzen A."/>
            <person name="Lundell T."/>
            <person name="Morin E."/>
            <person name="Murat C."/>
            <person name="Riley R."/>
            <person name="Ohm R."/>
            <person name="Sun H."/>
            <person name="Tunlid A."/>
            <person name="Henrissat B."/>
            <person name="Grigoriev I.V."/>
            <person name="Hibbett D.S."/>
            <person name="Martin F."/>
        </authorList>
    </citation>
    <scope>NUCLEOTIDE SEQUENCE [LARGE SCALE GENOMIC DNA]</scope>
    <source>
        <strain evidence="2">LaAM-08-1</strain>
    </source>
</reference>
<protein>
    <submittedName>
        <fullName evidence="1">Uncharacterized protein</fullName>
    </submittedName>
</protein>
<sequence length="248" mass="27240">MVLDGKGMSGHLQGVEIEIGRLVTYAVWPDKPKDELKPKEKDKDKDTTVITYTLTKLSEERWEGVKAELQDSGGGDPKDIIEMERISISRSDIYSTYDHYPTSGAVTPNSGISTPMKNTNEGVVLDASREVRVKLHMGQVFMGWLWFIPTFHMPQPPPSPASSPLPPTKFVLTRKELDFPVGLGTGIVDVEIEMEWIPSSELIAVDVEPPTPLSETGEESVRGLDAVQVVLGGEGVREAVGVRQALED</sequence>
<dbReference type="EMBL" id="KN838828">
    <property type="protein sequence ID" value="KIJ93737.1"/>
    <property type="molecule type" value="Genomic_DNA"/>
</dbReference>
<dbReference type="OrthoDB" id="5632at2759"/>
<dbReference type="AlphaFoldDB" id="A0A0C9XBV8"/>
<reference evidence="1 2" key="1">
    <citation type="submission" date="2014-04" db="EMBL/GenBank/DDBJ databases">
        <authorList>
            <consortium name="DOE Joint Genome Institute"/>
            <person name="Kuo A."/>
            <person name="Kohler A."/>
            <person name="Nagy L.G."/>
            <person name="Floudas D."/>
            <person name="Copeland A."/>
            <person name="Barry K.W."/>
            <person name="Cichocki N."/>
            <person name="Veneault-Fourrey C."/>
            <person name="LaButti K."/>
            <person name="Lindquist E.A."/>
            <person name="Lipzen A."/>
            <person name="Lundell T."/>
            <person name="Morin E."/>
            <person name="Murat C."/>
            <person name="Sun H."/>
            <person name="Tunlid A."/>
            <person name="Henrissat B."/>
            <person name="Grigoriev I.V."/>
            <person name="Hibbett D.S."/>
            <person name="Martin F."/>
            <person name="Nordberg H.P."/>
            <person name="Cantor M.N."/>
            <person name="Hua S.X."/>
        </authorList>
    </citation>
    <scope>NUCLEOTIDE SEQUENCE [LARGE SCALE GENOMIC DNA]</scope>
    <source>
        <strain evidence="1 2">LaAM-08-1</strain>
    </source>
</reference>
<dbReference type="Proteomes" id="UP000054477">
    <property type="component" value="Unassembled WGS sequence"/>
</dbReference>
<name>A0A0C9XBV8_9AGAR</name>
<evidence type="ECO:0000313" key="2">
    <source>
        <dbReference type="Proteomes" id="UP000054477"/>
    </source>
</evidence>
<keyword evidence="2" id="KW-1185">Reference proteome</keyword>
<dbReference type="HOGENOM" id="CLU_1120313_0_0_1"/>
<gene>
    <name evidence="1" type="ORF">K443DRAFT_125501</name>
</gene>
<proteinExistence type="predicted"/>
<accession>A0A0C9XBV8</accession>
<dbReference type="STRING" id="1095629.A0A0C9XBV8"/>
<organism evidence="1 2">
    <name type="scientific">Laccaria amethystina LaAM-08-1</name>
    <dbReference type="NCBI Taxonomy" id="1095629"/>
    <lineage>
        <taxon>Eukaryota</taxon>
        <taxon>Fungi</taxon>
        <taxon>Dikarya</taxon>
        <taxon>Basidiomycota</taxon>
        <taxon>Agaricomycotina</taxon>
        <taxon>Agaricomycetes</taxon>
        <taxon>Agaricomycetidae</taxon>
        <taxon>Agaricales</taxon>
        <taxon>Agaricineae</taxon>
        <taxon>Hydnangiaceae</taxon>
        <taxon>Laccaria</taxon>
    </lineage>
</organism>